<gene>
    <name evidence="9" type="ORF">OGATHE_002464</name>
</gene>
<dbReference type="InterPro" id="IPR039104">
    <property type="entry name" value="6PGL"/>
</dbReference>
<dbReference type="FunFam" id="3.40.50.1360:FF:000017">
    <property type="entry name" value="6-phosphogluconolactonase-like protein"/>
    <property type="match status" value="1"/>
</dbReference>
<dbReference type="NCBIfam" id="TIGR01198">
    <property type="entry name" value="pgl"/>
    <property type="match status" value="1"/>
</dbReference>
<comment type="subcellular location">
    <subcellularLocation>
        <location evidence="1">Cytoplasm</location>
    </subcellularLocation>
</comment>
<dbReference type="RefSeq" id="XP_018211918.1">
    <property type="nucleotide sequence ID" value="XM_018355970.1"/>
</dbReference>
<evidence type="ECO:0000256" key="7">
    <source>
        <dbReference type="SAM" id="MobiDB-lite"/>
    </source>
</evidence>
<evidence type="ECO:0000256" key="4">
    <source>
        <dbReference type="ARBA" id="ARBA00022553"/>
    </source>
</evidence>
<keyword evidence="4" id="KW-0597">Phosphoprotein</keyword>
<evidence type="ECO:0000256" key="3">
    <source>
        <dbReference type="ARBA" id="ARBA00022490"/>
    </source>
</evidence>
<dbReference type="GO" id="GO:0005737">
    <property type="term" value="C:cytoplasm"/>
    <property type="evidence" value="ECO:0007669"/>
    <property type="project" value="UniProtKB-SubCell"/>
</dbReference>
<comment type="caution">
    <text evidence="9">The sequence shown here is derived from an EMBL/GenBank/DDBJ whole genome shotgun (WGS) entry which is preliminary data.</text>
</comment>
<dbReference type="InterPro" id="IPR006148">
    <property type="entry name" value="Glc/Gal-6P_isomerase"/>
</dbReference>
<dbReference type="PANTHER" id="PTHR11054">
    <property type="entry name" value="6-PHOSPHOGLUCONOLACTONASE"/>
    <property type="match status" value="1"/>
</dbReference>
<dbReference type="OrthoDB" id="432544at2759"/>
<dbReference type="CDD" id="cd01400">
    <property type="entry name" value="6PGL"/>
    <property type="match status" value="1"/>
</dbReference>
<comment type="function">
    <text evidence="5">May be involved in regulation of tRNA subcellular distribution.</text>
</comment>
<evidence type="ECO:0000313" key="9">
    <source>
        <dbReference type="EMBL" id="KAH3669652.1"/>
    </source>
</evidence>
<evidence type="ECO:0000259" key="8">
    <source>
        <dbReference type="Pfam" id="PF01182"/>
    </source>
</evidence>
<reference evidence="9" key="2">
    <citation type="submission" date="2021-01" db="EMBL/GenBank/DDBJ databases">
        <authorList>
            <person name="Schikora-Tamarit M.A."/>
        </authorList>
    </citation>
    <scope>NUCLEOTIDE SEQUENCE</scope>
    <source>
        <strain evidence="9">NCAIM Y.01608</strain>
    </source>
</reference>
<feature type="region of interest" description="Disordered" evidence="7">
    <location>
        <begin position="59"/>
        <end position="94"/>
    </location>
</feature>
<dbReference type="GO" id="GO:0005975">
    <property type="term" value="P:carbohydrate metabolic process"/>
    <property type="evidence" value="ECO:0007669"/>
    <property type="project" value="InterPro"/>
</dbReference>
<dbReference type="GO" id="GO:0006098">
    <property type="term" value="P:pentose-phosphate shunt"/>
    <property type="evidence" value="ECO:0007669"/>
    <property type="project" value="InterPro"/>
</dbReference>
<accession>A0A1B7SKU4</accession>
<dbReference type="Pfam" id="PF01182">
    <property type="entry name" value="Glucosamine_iso"/>
    <property type="match status" value="1"/>
</dbReference>
<keyword evidence="3" id="KW-0963">Cytoplasm</keyword>
<dbReference type="EMBL" id="JAEUBD010000983">
    <property type="protein sequence ID" value="KAH3669652.1"/>
    <property type="molecule type" value="Genomic_DNA"/>
</dbReference>
<dbReference type="AlphaFoldDB" id="A0A1B7SKU4"/>
<dbReference type="Proteomes" id="UP000788993">
    <property type="component" value="Unassembled WGS sequence"/>
</dbReference>
<feature type="compositionally biased region" description="Low complexity" evidence="7">
    <location>
        <begin position="72"/>
        <end position="82"/>
    </location>
</feature>
<dbReference type="GO" id="GO:0017057">
    <property type="term" value="F:6-phosphogluconolactonase activity"/>
    <property type="evidence" value="ECO:0007669"/>
    <property type="project" value="InterPro"/>
</dbReference>
<dbReference type="Gene3D" id="3.40.50.1360">
    <property type="match status" value="1"/>
</dbReference>
<feature type="domain" description="Glucosamine/galactosamine-6-phosphate isomerase" evidence="8">
    <location>
        <begin position="85"/>
        <end position="296"/>
    </location>
</feature>
<dbReference type="InterPro" id="IPR037171">
    <property type="entry name" value="NagB/RpiA_transferase-like"/>
</dbReference>
<organism evidence="9 10">
    <name type="scientific">Ogataea polymorpha</name>
    <dbReference type="NCBI Taxonomy" id="460523"/>
    <lineage>
        <taxon>Eukaryota</taxon>
        <taxon>Fungi</taxon>
        <taxon>Dikarya</taxon>
        <taxon>Ascomycota</taxon>
        <taxon>Saccharomycotina</taxon>
        <taxon>Pichiomycetes</taxon>
        <taxon>Pichiales</taxon>
        <taxon>Pichiaceae</taxon>
        <taxon>Ogataea</taxon>
    </lineage>
</organism>
<protein>
    <recommendedName>
        <fullName evidence="6">6-phosphogluconolactonase-like protein</fullName>
    </recommendedName>
</protein>
<dbReference type="PANTHER" id="PTHR11054:SF0">
    <property type="entry name" value="6-PHOSPHOGLUCONOLACTONASE"/>
    <property type="match status" value="1"/>
</dbReference>
<reference evidence="9" key="1">
    <citation type="journal article" date="2021" name="Open Biol.">
        <title>Shared evolutionary footprints suggest mitochondrial oxidative damage underlies multiple complex I losses in fungi.</title>
        <authorList>
            <person name="Schikora-Tamarit M.A."/>
            <person name="Marcet-Houben M."/>
            <person name="Nosek J."/>
            <person name="Gabaldon T."/>
        </authorList>
    </citation>
    <scope>NUCLEOTIDE SEQUENCE</scope>
    <source>
        <strain evidence="9">NCAIM Y.01608</strain>
    </source>
</reference>
<proteinExistence type="inferred from homology"/>
<evidence type="ECO:0000256" key="1">
    <source>
        <dbReference type="ARBA" id="ARBA00004496"/>
    </source>
</evidence>
<evidence type="ECO:0000256" key="5">
    <source>
        <dbReference type="ARBA" id="ARBA00054376"/>
    </source>
</evidence>
<dbReference type="SUPFAM" id="SSF100950">
    <property type="entry name" value="NagB/RpiA/CoA transferase-like"/>
    <property type="match status" value="1"/>
</dbReference>
<dbReference type="InterPro" id="IPR005900">
    <property type="entry name" value="6-phosphogluconolactonase_DevB"/>
</dbReference>
<sequence length="321" mass="35541">MTTAVPLIYSFPEFSGVAEAVADHIVAAQNHALYGDYNRKKSLSDTNIASQFSGAAESMRLTKSVSEHHSASGNGTNTSSSSREQRKKKKEENRRFRIGLSGGSLINVLREGLLKRQDVEWSKWDVYFADERLVPFDSPESNYGKAKSQIFDNIPPEKGYPNIFPIEENLLNDPQECADTYEKTLIKGFASKDSVKLPMFDLILLGCAPDGHVASLFPNHETLRESYAWCAPVLNAPSGPPTRITLTVPVICHSHRVMFVVEGATKAPVISTIMERPDKGLPASIINEKAAGRIAWFVDDDAVKDVVGITKKRYKFLVHSE</sequence>
<evidence type="ECO:0000313" key="10">
    <source>
        <dbReference type="Proteomes" id="UP000788993"/>
    </source>
</evidence>
<name>A0A1B7SKU4_9ASCO</name>
<evidence type="ECO:0000256" key="2">
    <source>
        <dbReference type="ARBA" id="ARBA00010662"/>
    </source>
</evidence>
<comment type="similarity">
    <text evidence="2 6">Belongs to the glucosamine/galactosamine-6-phosphate isomerase family. 6-phosphogluconolactonase subfamily.</text>
</comment>
<dbReference type="GO" id="GO:0006409">
    <property type="term" value="P:tRNA export from nucleus"/>
    <property type="evidence" value="ECO:0007669"/>
    <property type="project" value="UniProtKB-ARBA"/>
</dbReference>
<keyword evidence="10" id="KW-1185">Reference proteome</keyword>
<evidence type="ECO:0000256" key="6">
    <source>
        <dbReference type="RuleBase" id="RU365095"/>
    </source>
</evidence>